<dbReference type="InterPro" id="IPR036890">
    <property type="entry name" value="HATPase_C_sf"/>
</dbReference>
<feature type="compositionally biased region" description="Basic and acidic residues" evidence="5">
    <location>
        <begin position="708"/>
        <end position="722"/>
    </location>
</feature>
<dbReference type="Proteomes" id="UP000662888">
    <property type="component" value="Chromosome"/>
</dbReference>
<evidence type="ECO:0000256" key="1">
    <source>
        <dbReference type="ARBA" id="ARBA00000085"/>
    </source>
</evidence>
<dbReference type="PROSITE" id="PS50109">
    <property type="entry name" value="HIS_KIN"/>
    <property type="match status" value="1"/>
</dbReference>
<evidence type="ECO:0000259" key="7">
    <source>
        <dbReference type="PROSITE" id="PS50109"/>
    </source>
</evidence>
<feature type="domain" description="Response regulatory" evidence="8">
    <location>
        <begin position="620"/>
        <end position="737"/>
    </location>
</feature>
<dbReference type="SMART" id="SM00387">
    <property type="entry name" value="HATPase_c"/>
    <property type="match status" value="1"/>
</dbReference>
<accession>A0AA48WBF6</accession>
<keyword evidence="6" id="KW-1133">Transmembrane helix</keyword>
<dbReference type="SUPFAM" id="SSF52172">
    <property type="entry name" value="CheY-like"/>
    <property type="match status" value="1"/>
</dbReference>
<dbReference type="EC" id="2.7.13.3" evidence="2"/>
<dbReference type="PROSITE" id="PS50110">
    <property type="entry name" value="RESPONSE_REGULATORY"/>
    <property type="match status" value="1"/>
</dbReference>
<keyword evidence="10" id="KW-1185">Reference proteome</keyword>
<dbReference type="SMART" id="SM00448">
    <property type="entry name" value="REC"/>
    <property type="match status" value="1"/>
</dbReference>
<dbReference type="InterPro" id="IPR011006">
    <property type="entry name" value="CheY-like_superfamily"/>
</dbReference>
<reference evidence="9 10" key="1">
    <citation type="submission" date="2020-11" db="EMBL/GenBank/DDBJ databases">
        <authorList>
            <person name="Sun Q."/>
        </authorList>
    </citation>
    <scope>NUCLEOTIDE SEQUENCE [LARGE SCALE GENOMIC DNA]</scope>
    <source>
        <strain evidence="9 10">P8398</strain>
    </source>
</reference>
<dbReference type="RefSeq" id="WP_206088033.1">
    <property type="nucleotide sequence ID" value="NZ_CP065053.1"/>
</dbReference>
<evidence type="ECO:0000256" key="4">
    <source>
        <dbReference type="PROSITE-ProRule" id="PRU00169"/>
    </source>
</evidence>
<feature type="domain" description="Histidine kinase" evidence="7">
    <location>
        <begin position="381"/>
        <end position="599"/>
    </location>
</feature>
<evidence type="ECO:0000313" key="10">
    <source>
        <dbReference type="Proteomes" id="UP000662888"/>
    </source>
</evidence>
<dbReference type="Gene3D" id="3.30.450.20">
    <property type="entry name" value="PAS domain"/>
    <property type="match status" value="1"/>
</dbReference>
<feature type="compositionally biased region" description="Basic residues" evidence="5">
    <location>
        <begin position="735"/>
        <end position="749"/>
    </location>
</feature>
<feature type="compositionally biased region" description="Polar residues" evidence="5">
    <location>
        <begin position="578"/>
        <end position="593"/>
    </location>
</feature>
<dbReference type="Gene3D" id="1.10.287.130">
    <property type="match status" value="1"/>
</dbReference>
<evidence type="ECO:0000313" key="9">
    <source>
        <dbReference type="EMBL" id="QPI48412.1"/>
    </source>
</evidence>
<dbReference type="SUPFAM" id="SSF55874">
    <property type="entry name" value="ATPase domain of HSP90 chaperone/DNA topoisomerase II/histidine kinase"/>
    <property type="match status" value="1"/>
</dbReference>
<dbReference type="InterPro" id="IPR005467">
    <property type="entry name" value="His_kinase_dom"/>
</dbReference>
<dbReference type="CDD" id="cd18774">
    <property type="entry name" value="PDC2_HK_sensor"/>
    <property type="match status" value="1"/>
</dbReference>
<dbReference type="InterPro" id="IPR003594">
    <property type="entry name" value="HATPase_dom"/>
</dbReference>
<keyword evidence="3 4" id="KW-0597">Phosphoprotein</keyword>
<evidence type="ECO:0000259" key="8">
    <source>
        <dbReference type="PROSITE" id="PS50110"/>
    </source>
</evidence>
<feature type="region of interest" description="Disordered" evidence="5">
    <location>
        <begin position="578"/>
        <end position="616"/>
    </location>
</feature>
<keyword evidence="6" id="KW-0812">Transmembrane</keyword>
<dbReference type="InterPro" id="IPR001789">
    <property type="entry name" value="Sig_transdc_resp-reg_receiver"/>
</dbReference>
<dbReference type="PRINTS" id="PR00344">
    <property type="entry name" value="BCTRLSENSOR"/>
</dbReference>
<dbReference type="PANTHER" id="PTHR43547">
    <property type="entry name" value="TWO-COMPONENT HISTIDINE KINASE"/>
    <property type="match status" value="1"/>
</dbReference>
<dbReference type="CDD" id="cd17580">
    <property type="entry name" value="REC_2_DhkD-like"/>
    <property type="match status" value="1"/>
</dbReference>
<dbReference type="SUPFAM" id="SSF47384">
    <property type="entry name" value="Homodimeric domain of signal transducing histidine kinase"/>
    <property type="match status" value="1"/>
</dbReference>
<dbReference type="Pfam" id="PF00072">
    <property type="entry name" value="Response_reg"/>
    <property type="match status" value="1"/>
</dbReference>
<name>A0AA48WBF6_9BURK</name>
<protein>
    <recommendedName>
        <fullName evidence="2">histidine kinase</fullName>
        <ecNumber evidence="2">2.7.13.3</ecNumber>
    </recommendedName>
</protein>
<evidence type="ECO:0000256" key="3">
    <source>
        <dbReference type="ARBA" id="ARBA00022553"/>
    </source>
</evidence>
<proteinExistence type="predicted"/>
<dbReference type="InterPro" id="IPR004358">
    <property type="entry name" value="Sig_transdc_His_kin-like_C"/>
</dbReference>
<evidence type="ECO:0000256" key="6">
    <source>
        <dbReference type="SAM" id="Phobius"/>
    </source>
</evidence>
<dbReference type="EMBL" id="CP065053">
    <property type="protein sequence ID" value="QPI48412.1"/>
    <property type="molecule type" value="Genomic_DNA"/>
</dbReference>
<evidence type="ECO:0000256" key="5">
    <source>
        <dbReference type="SAM" id="MobiDB-lite"/>
    </source>
</evidence>
<dbReference type="CDD" id="cd00082">
    <property type="entry name" value="HisKA"/>
    <property type="match status" value="1"/>
</dbReference>
<dbReference type="Pfam" id="PF00512">
    <property type="entry name" value="HisKA"/>
    <property type="match status" value="1"/>
</dbReference>
<keyword evidence="6" id="KW-0472">Membrane</keyword>
<dbReference type="SMART" id="SM00388">
    <property type="entry name" value="HisKA"/>
    <property type="match status" value="1"/>
</dbReference>
<gene>
    <name evidence="9" type="ORF">IV454_23155</name>
</gene>
<dbReference type="Gene3D" id="3.40.50.2300">
    <property type="match status" value="1"/>
</dbReference>
<feature type="transmembrane region" description="Helical" evidence="6">
    <location>
        <begin position="6"/>
        <end position="29"/>
    </location>
</feature>
<dbReference type="InterPro" id="IPR003661">
    <property type="entry name" value="HisK_dim/P_dom"/>
</dbReference>
<feature type="region of interest" description="Disordered" evidence="5">
    <location>
        <begin position="708"/>
        <end position="749"/>
    </location>
</feature>
<dbReference type="CDD" id="cd00075">
    <property type="entry name" value="HATPase"/>
    <property type="match status" value="1"/>
</dbReference>
<evidence type="ECO:0000256" key="2">
    <source>
        <dbReference type="ARBA" id="ARBA00012438"/>
    </source>
</evidence>
<organism evidence="9 10">
    <name type="scientific">Massilia antarctica</name>
    <dbReference type="NCBI Taxonomy" id="2765360"/>
    <lineage>
        <taxon>Bacteria</taxon>
        <taxon>Pseudomonadati</taxon>
        <taxon>Pseudomonadota</taxon>
        <taxon>Betaproteobacteria</taxon>
        <taxon>Burkholderiales</taxon>
        <taxon>Oxalobacteraceae</taxon>
        <taxon>Telluria group</taxon>
        <taxon>Massilia</taxon>
    </lineage>
</organism>
<dbReference type="Gene3D" id="3.30.565.10">
    <property type="entry name" value="Histidine kinase-like ATPase, C-terminal domain"/>
    <property type="match status" value="1"/>
</dbReference>
<feature type="transmembrane region" description="Helical" evidence="6">
    <location>
        <begin position="272"/>
        <end position="292"/>
    </location>
</feature>
<feature type="modified residue" description="4-aspartylphosphate" evidence="4">
    <location>
        <position position="670"/>
    </location>
</feature>
<dbReference type="Pfam" id="PF02518">
    <property type="entry name" value="HATPase_c"/>
    <property type="match status" value="1"/>
</dbReference>
<dbReference type="InterPro" id="IPR036097">
    <property type="entry name" value="HisK_dim/P_sf"/>
</dbReference>
<dbReference type="PANTHER" id="PTHR43547:SF2">
    <property type="entry name" value="HYBRID SIGNAL TRANSDUCTION HISTIDINE KINASE C"/>
    <property type="match status" value="1"/>
</dbReference>
<comment type="catalytic activity">
    <reaction evidence="1">
        <text>ATP + protein L-histidine = ADP + protein N-phospho-L-histidine.</text>
        <dbReference type="EC" id="2.7.13.3"/>
    </reaction>
</comment>
<sequence>MRIRTYLFLMAAGILVPVVLFAGLALDMLQNAERDAALRGLKETANSIALLVDRELYSAEAGLRVLGGSPSLAEGDLQAFYAQARRANRGSTGWTVLLDEQGQQVINTLLPYGSALPAHAAPGVVQHVIATQKTYVSDVMNGPVITAMVTTVNVPVPIDAGKRYVLTLAFSTEHFTRLIASVDVPPGWVVGIIDSQGRFIARSHNPEGLIGKPARPELAAAARKAHSGQIRHNTVEGTEAFDVFTHSGLSGWTLAVAAPVELIERSARHASFVAAMGLLAAMLCAAALAAYFGRQHVRSIARAVRAATDLGAGQAPRQVHSRVDEMNELHRALHAAGEQMLQAQAYRRNAEAGRQALLDAEKTARQMAEQQNSAKDQFLAMLGHELRNPLAPISTAAQLLRLQPGDAKRVRYASDVISRQVEHMNSLLGDMLDVSRVTRGLVTLDIDDLELDAILDRALEQTHALVESAQHRVELSLPPTPIRMRGDKTRLVQIFANLLNNAAKYTPPNGRIGIQAAQGDGQVVVTVSDSGEGLAPELLPRVFDLFSQGERKPDRAQGGLGLGLALVQSLVRLHGGTVTASSPGPGQGSSFTVTLPCEPRERAPLPPQRRRGDAPGPALRVMIVDDNVDGAISLSLFLEAAGGHHVCTYYDAGAALARAASEAPDAFILDIGLPDITGYELARQLRAMAQFRDALFIALTGYGQPQDRERAREAGFDHHLAKPADPQQVLELLSRPRKAGMRRSARVRS</sequence>